<organism evidence="2 4">
    <name type="scientific">Didymodactylos carnosus</name>
    <dbReference type="NCBI Taxonomy" id="1234261"/>
    <lineage>
        <taxon>Eukaryota</taxon>
        <taxon>Metazoa</taxon>
        <taxon>Spiralia</taxon>
        <taxon>Gnathifera</taxon>
        <taxon>Rotifera</taxon>
        <taxon>Eurotatoria</taxon>
        <taxon>Bdelloidea</taxon>
        <taxon>Philodinida</taxon>
        <taxon>Philodinidae</taxon>
        <taxon>Didymodactylos</taxon>
    </lineage>
</organism>
<feature type="region of interest" description="Disordered" evidence="1">
    <location>
        <begin position="362"/>
        <end position="450"/>
    </location>
</feature>
<dbReference type="EMBL" id="CAJOBC010008568">
    <property type="protein sequence ID" value="CAF3965130.1"/>
    <property type="molecule type" value="Genomic_DNA"/>
</dbReference>
<protein>
    <submittedName>
        <fullName evidence="2">Uncharacterized protein</fullName>
    </submittedName>
</protein>
<dbReference type="AlphaFoldDB" id="A0A814WFD6"/>
<feature type="compositionally biased region" description="Polar residues" evidence="1">
    <location>
        <begin position="96"/>
        <end position="105"/>
    </location>
</feature>
<dbReference type="Proteomes" id="UP000681722">
    <property type="component" value="Unassembled WGS sequence"/>
</dbReference>
<gene>
    <name evidence="2" type="ORF">GPM918_LOCUS23702</name>
    <name evidence="3" type="ORF">SRO942_LOCUS23699</name>
</gene>
<comment type="caution">
    <text evidence="2">The sequence shown here is derived from an EMBL/GenBank/DDBJ whole genome shotgun (WGS) entry which is preliminary data.</text>
</comment>
<evidence type="ECO:0000313" key="3">
    <source>
        <dbReference type="EMBL" id="CAF3965130.1"/>
    </source>
</evidence>
<evidence type="ECO:0000256" key="1">
    <source>
        <dbReference type="SAM" id="MobiDB-lite"/>
    </source>
</evidence>
<sequence length="511" mass="58355">MHGLKSVLYLIKLMIIVHINRRFIIPKIRRNETICCLIGFGIGVGCCLLYKLISNFLTPEQKNNKQRDAQTMGQEQSYRSEIAVSYSKRPRHRATHNSITTSSSENTHHPVESSKHEQQQQEETIICEHCHHQITGQENDREPLLGLPLSKNRHQHYELKSSNPMTWSEISSSDLLESYHSNSIGDSGIESNSTGSRLKLSTKNNNSNNNDNMNYTLDNYDYELNSTYDDYDQIFPPSSQNVFGTNRKYDSDTAICQSASMNRHQSQMILTQCAADALQNNLQSYMTTEKGLERALEHTTKLNQDLEMILTDFGTLSRRYSQSSINKILPSSASTLETYDNHHFQHSHTIDVLDWNYNDCSPTSQSPTNSYRRQASRNTTSSQTMNKSQNSRNKTKLKRRLNTTTSDYNESDETRTYDYTSSPLRRRPSSVYFDSSDTSDEEGPNDDILDTINNSNYSSNYPNLDDTLNIEQNNENNESISSVKISRTTEFTSSSNDSNLSIELNGQINFS</sequence>
<accession>A0A814WFD6</accession>
<keyword evidence="4" id="KW-1185">Reference proteome</keyword>
<feature type="region of interest" description="Disordered" evidence="1">
    <location>
        <begin position="185"/>
        <end position="212"/>
    </location>
</feature>
<dbReference type="EMBL" id="CAJNOQ010008568">
    <property type="protein sequence ID" value="CAF1200655.1"/>
    <property type="molecule type" value="Genomic_DNA"/>
</dbReference>
<dbReference type="Proteomes" id="UP000663829">
    <property type="component" value="Unassembled WGS sequence"/>
</dbReference>
<feature type="compositionally biased region" description="Polar residues" evidence="1">
    <location>
        <begin position="185"/>
        <end position="196"/>
    </location>
</feature>
<feature type="region of interest" description="Disordered" evidence="1">
    <location>
        <begin position="84"/>
        <end position="122"/>
    </location>
</feature>
<evidence type="ECO:0000313" key="2">
    <source>
        <dbReference type="EMBL" id="CAF1200655.1"/>
    </source>
</evidence>
<evidence type="ECO:0000313" key="4">
    <source>
        <dbReference type="Proteomes" id="UP000663829"/>
    </source>
</evidence>
<feature type="compositionally biased region" description="Acidic residues" evidence="1">
    <location>
        <begin position="437"/>
        <end position="449"/>
    </location>
</feature>
<feature type="compositionally biased region" description="Polar residues" evidence="1">
    <location>
        <begin position="362"/>
        <end position="389"/>
    </location>
</feature>
<feature type="region of interest" description="Disordered" evidence="1">
    <location>
        <begin position="491"/>
        <end position="511"/>
    </location>
</feature>
<feature type="compositionally biased region" description="Basic and acidic residues" evidence="1">
    <location>
        <begin position="106"/>
        <end position="119"/>
    </location>
</feature>
<proteinExistence type="predicted"/>
<feature type="compositionally biased region" description="Low complexity" evidence="1">
    <location>
        <begin position="199"/>
        <end position="212"/>
    </location>
</feature>
<reference evidence="2" key="1">
    <citation type="submission" date="2021-02" db="EMBL/GenBank/DDBJ databases">
        <authorList>
            <person name="Nowell W R."/>
        </authorList>
    </citation>
    <scope>NUCLEOTIDE SEQUENCE</scope>
</reference>
<dbReference type="OrthoDB" id="10024928at2759"/>
<name>A0A814WFD6_9BILA</name>